<proteinExistence type="predicted"/>
<dbReference type="AlphaFoldDB" id="A0A8H6I4J4"/>
<dbReference type="EMBL" id="JACGCI010000019">
    <property type="protein sequence ID" value="KAF6758371.1"/>
    <property type="molecule type" value="Genomic_DNA"/>
</dbReference>
<organism evidence="3 4">
    <name type="scientific">Ephemerocybe angulata</name>
    <dbReference type="NCBI Taxonomy" id="980116"/>
    <lineage>
        <taxon>Eukaryota</taxon>
        <taxon>Fungi</taxon>
        <taxon>Dikarya</taxon>
        <taxon>Basidiomycota</taxon>
        <taxon>Agaricomycotina</taxon>
        <taxon>Agaricomycetes</taxon>
        <taxon>Agaricomycetidae</taxon>
        <taxon>Agaricales</taxon>
        <taxon>Agaricineae</taxon>
        <taxon>Psathyrellaceae</taxon>
        <taxon>Ephemerocybe</taxon>
    </lineage>
</organism>
<evidence type="ECO:0000313" key="3">
    <source>
        <dbReference type="EMBL" id="KAF6758499.1"/>
    </source>
</evidence>
<dbReference type="OrthoDB" id="2836984at2759"/>
<evidence type="ECO:0000313" key="2">
    <source>
        <dbReference type="EMBL" id="KAF6758371.1"/>
    </source>
</evidence>
<evidence type="ECO:0000313" key="4">
    <source>
        <dbReference type="Proteomes" id="UP000521943"/>
    </source>
</evidence>
<dbReference type="Proteomes" id="UP000521943">
    <property type="component" value="Unassembled WGS sequence"/>
</dbReference>
<accession>A0A8H6I4J4</accession>
<keyword evidence="4" id="KW-1185">Reference proteome</keyword>
<name>A0A8H6I4J4_9AGAR</name>
<dbReference type="EMBL" id="JACGCI010000018">
    <property type="protein sequence ID" value="KAF6758499.1"/>
    <property type="molecule type" value="Genomic_DNA"/>
</dbReference>
<reference evidence="3 4" key="1">
    <citation type="submission" date="2020-07" db="EMBL/GenBank/DDBJ databases">
        <title>Comparative genomics of pyrophilous fungi reveals a link between fire events and developmental genes.</title>
        <authorList>
            <consortium name="DOE Joint Genome Institute"/>
            <person name="Steindorff A.S."/>
            <person name="Carver A."/>
            <person name="Calhoun S."/>
            <person name="Stillman K."/>
            <person name="Liu H."/>
            <person name="Lipzen A."/>
            <person name="Pangilinan J."/>
            <person name="Labutti K."/>
            <person name="Bruns T.D."/>
            <person name="Grigoriev I.V."/>
        </authorList>
    </citation>
    <scope>NUCLEOTIDE SEQUENCE [LARGE SCALE GENOMIC DNA]</scope>
    <source>
        <strain evidence="3 4">CBS 144469</strain>
    </source>
</reference>
<dbReference type="Pfam" id="PF20236">
    <property type="entry name" value="DUF6593"/>
    <property type="match status" value="1"/>
</dbReference>
<comment type="caution">
    <text evidence="3">The sequence shown here is derived from an EMBL/GenBank/DDBJ whole genome shotgun (WGS) entry which is preliminary data.</text>
</comment>
<feature type="domain" description="DUF6593" evidence="1">
    <location>
        <begin position="10"/>
        <end position="172"/>
    </location>
</feature>
<sequence>MELILSTSHPWSANWSTKEGKVVYKTQCPAAAEPTITIEKAFPAAEGEEETFKAVGKIKIRGTYDSEVTIKGSPRRITAEILRKGERNSGKYGLRDQYVTGPDGREYLWKILEKKVELVLCDEAKTPVIKYHRHHATLPWQDPKPARLEIFQGGREIVDFIVITFILVEKLRVAAYIQEQKRQMGR</sequence>
<dbReference type="InterPro" id="IPR046528">
    <property type="entry name" value="DUF6593"/>
</dbReference>
<gene>
    <name evidence="3" type="ORF">DFP72DRAFT_887358</name>
    <name evidence="2" type="ORF">DFP72DRAFT_889103</name>
</gene>
<evidence type="ECO:0000259" key="1">
    <source>
        <dbReference type="Pfam" id="PF20236"/>
    </source>
</evidence>
<protein>
    <recommendedName>
        <fullName evidence="1">DUF6593 domain-containing protein</fullName>
    </recommendedName>
</protein>